<feature type="transmembrane region" description="Helical" evidence="1">
    <location>
        <begin position="41"/>
        <end position="66"/>
    </location>
</feature>
<dbReference type="Gene3D" id="3.40.720.10">
    <property type="entry name" value="Alkaline Phosphatase, subunit A"/>
    <property type="match status" value="1"/>
</dbReference>
<dbReference type="InterPro" id="IPR052701">
    <property type="entry name" value="GAG_Ulvan_Degrading_Sulfatases"/>
</dbReference>
<evidence type="ECO:0000256" key="1">
    <source>
        <dbReference type="SAM" id="Phobius"/>
    </source>
</evidence>
<protein>
    <recommendedName>
        <fullName evidence="2">Sulfatase N-terminal domain-containing protein</fullName>
    </recommendedName>
</protein>
<dbReference type="EMBL" id="UINC01007482">
    <property type="protein sequence ID" value="SVA33573.1"/>
    <property type="molecule type" value="Genomic_DNA"/>
</dbReference>
<dbReference type="PANTHER" id="PTHR43751">
    <property type="entry name" value="SULFATASE"/>
    <property type="match status" value="1"/>
</dbReference>
<dbReference type="Pfam" id="PF00884">
    <property type="entry name" value="Sulfatase"/>
    <property type="match status" value="1"/>
</dbReference>
<sequence>MLKFTLHLFTLLGFALAQPLFSLLGNYPEFFVARRSEPIDLFLLASILSLLIPVFCLILVAASIVYGKKFQQSFKLSLVALFSALIVIQVIKAITVIPGIFLLGAALIAGAFTALAYSKWKIVHTYLSLLSPVVLLFPALFIFSPEIGRVTFPESEIPAPDSVELNPPLATSASNSVPVVMIVLDEFPLTTLLDEKMQIDRTRFPNFAGLADHAYWFRNTTTVSDSTLVSVPTILSGVSPVLGKKRLPTLADYPKTLFTLLADTHQLKIVENGTRLSPFPADQAVASTSERMLGLLMDLTVVYGHVVLPRDLAANLPAIDQSWNSFRSVNWRMAALLSARRYRDFEDFTHVLDRSANIFREFSASIKKDDAPSLYYLHAMLPHKPWQYLPDGKKYTLAPGSVDGQIRLDSAYGTFPGWESDQSLIDYNYRRHALQAGYVDGLVGELIESLQLAELFERSLVIITSDHGASFIQNDYTRRASETNLADIMWVPLFIKLPFQDQGITSDRNIESIDILPTIIDALELEVDWEMDGQSALNTTLPERKRKSILAGITRLFDIDPQSNLRTDSLLRKTRTIRSGAWGQMYGVQEYAHLAGRPIAEFELLDVDLQVTLEEEALFANVALDAGFILTDIRGRVTGENLPDEPGYLAVGINGVIRTVIELGPQFYQGQKFTALVPEASFSVGHNEVNVFFVRDIDGKIELQRLQKDIQTQYSLAIEGDENTEILISPDGQKIPIDDRNVEGFVRSDIGQENAIVVVSGWSLDVVNNDVADVLIFVNGELRASLTPDVRRSDVESVREEAVGLMPGFRINLLLSDFDVLNEEHVRVFGISQNSASELAYTRNWVFRN</sequence>
<gene>
    <name evidence="3" type="ORF">METZ01_LOCUS86427</name>
</gene>
<reference evidence="3" key="1">
    <citation type="submission" date="2018-05" db="EMBL/GenBank/DDBJ databases">
        <authorList>
            <person name="Lanie J.A."/>
            <person name="Ng W.-L."/>
            <person name="Kazmierczak K.M."/>
            <person name="Andrzejewski T.M."/>
            <person name="Davidsen T.M."/>
            <person name="Wayne K.J."/>
            <person name="Tettelin H."/>
            <person name="Glass J.I."/>
            <person name="Rusch D."/>
            <person name="Podicherti R."/>
            <person name="Tsui H.-C.T."/>
            <person name="Winkler M.E."/>
        </authorList>
    </citation>
    <scope>NUCLEOTIDE SEQUENCE</scope>
</reference>
<keyword evidence="1" id="KW-0812">Transmembrane</keyword>
<feature type="domain" description="Sulfatase N-terminal" evidence="2">
    <location>
        <begin position="181"/>
        <end position="523"/>
    </location>
</feature>
<name>A0A381V2U7_9ZZZZ</name>
<dbReference type="PANTHER" id="PTHR43751:SF3">
    <property type="entry name" value="SULFATASE N-TERMINAL DOMAIN-CONTAINING PROTEIN"/>
    <property type="match status" value="1"/>
</dbReference>
<keyword evidence="1" id="KW-1133">Transmembrane helix</keyword>
<feature type="transmembrane region" description="Helical" evidence="1">
    <location>
        <begin position="73"/>
        <end position="91"/>
    </location>
</feature>
<feature type="transmembrane region" description="Helical" evidence="1">
    <location>
        <begin position="97"/>
        <end position="117"/>
    </location>
</feature>
<dbReference type="InterPro" id="IPR000917">
    <property type="entry name" value="Sulfatase_N"/>
</dbReference>
<dbReference type="AlphaFoldDB" id="A0A381V2U7"/>
<accession>A0A381V2U7</accession>
<organism evidence="3">
    <name type="scientific">marine metagenome</name>
    <dbReference type="NCBI Taxonomy" id="408172"/>
    <lineage>
        <taxon>unclassified sequences</taxon>
        <taxon>metagenomes</taxon>
        <taxon>ecological metagenomes</taxon>
    </lineage>
</organism>
<proteinExistence type="predicted"/>
<keyword evidence="1" id="KW-0472">Membrane</keyword>
<dbReference type="InterPro" id="IPR017850">
    <property type="entry name" value="Alkaline_phosphatase_core_sf"/>
</dbReference>
<evidence type="ECO:0000259" key="2">
    <source>
        <dbReference type="Pfam" id="PF00884"/>
    </source>
</evidence>
<evidence type="ECO:0000313" key="3">
    <source>
        <dbReference type="EMBL" id="SVA33573.1"/>
    </source>
</evidence>
<dbReference type="SUPFAM" id="SSF53649">
    <property type="entry name" value="Alkaline phosphatase-like"/>
    <property type="match status" value="1"/>
</dbReference>
<feature type="transmembrane region" description="Helical" evidence="1">
    <location>
        <begin position="124"/>
        <end position="143"/>
    </location>
</feature>